<gene>
    <name evidence="2" type="ordered locus">SL003B_3731</name>
</gene>
<dbReference type="OrthoDB" id="7678221at2"/>
<name>F2J3L6_POLGS</name>
<dbReference type="HOGENOM" id="CLU_1427028_0_0_5"/>
<dbReference type="KEGG" id="pgv:SL003B_3731"/>
<keyword evidence="3" id="KW-1185">Reference proteome</keyword>
<evidence type="ECO:0000256" key="1">
    <source>
        <dbReference type="SAM" id="MobiDB-lite"/>
    </source>
</evidence>
<evidence type="ECO:0000313" key="2">
    <source>
        <dbReference type="EMBL" id="ADZ72152.1"/>
    </source>
</evidence>
<feature type="region of interest" description="Disordered" evidence="1">
    <location>
        <begin position="16"/>
        <end position="38"/>
    </location>
</feature>
<dbReference type="eggNOG" id="ENOG5031RCQ">
    <property type="taxonomic scope" value="Bacteria"/>
</dbReference>
<accession>F2J3L6</accession>
<dbReference type="Proteomes" id="UP000008130">
    <property type="component" value="Chromosome"/>
</dbReference>
<dbReference type="EMBL" id="CP002568">
    <property type="protein sequence ID" value="ADZ72152.1"/>
    <property type="molecule type" value="Genomic_DNA"/>
</dbReference>
<organism evidence="2 3">
    <name type="scientific">Polymorphum gilvum (strain LMG 25793 / CGMCC 1.9160 / SL003B-26A1)</name>
    <dbReference type="NCBI Taxonomy" id="991905"/>
    <lineage>
        <taxon>Bacteria</taxon>
        <taxon>Pseudomonadati</taxon>
        <taxon>Pseudomonadota</taxon>
        <taxon>Alphaproteobacteria</taxon>
        <taxon>Rhodobacterales</taxon>
        <taxon>Paracoccaceae</taxon>
        <taxon>Polymorphum</taxon>
    </lineage>
</organism>
<reference evidence="2 3" key="1">
    <citation type="journal article" date="2011" name="J. Bacteriol.">
        <title>Complete genome sequence of Polymorphum gilvum SL003B-26A1T, a crude oil-degrading bacterium from oil-polluted saline soil.</title>
        <authorList>
            <person name="Li S.G."/>
            <person name="Tang Y.Q."/>
            <person name="Nie Y."/>
            <person name="Cai M."/>
            <person name="Wu X.L."/>
        </authorList>
    </citation>
    <scope>NUCLEOTIDE SEQUENCE [LARGE SCALE GENOMIC DNA]</scope>
    <source>
        <strain evidence="3">LMG 25793 / CGMCC 1.9160 / SL003B-26A1</strain>
    </source>
</reference>
<evidence type="ECO:0000313" key="3">
    <source>
        <dbReference type="Proteomes" id="UP000008130"/>
    </source>
</evidence>
<sequence>MQLTIETTTTTATLFAAGQSGSGQGKAAATRSDAPDAPAVSALQAAAEKAEEDAVVIAALQAAVDKGKGRDDDEDGALATVEDYRKAAGQLKAALGEDEGGAAASAAYESATVTRTTVEGEIGGQTISASFVSFERVSYDSATGLSARSASALDVEVSGNGVTSVYQGASVSSLYAGTGSQLGNLLSGIA</sequence>
<dbReference type="RefSeq" id="WP_013654461.1">
    <property type="nucleotide sequence ID" value="NC_015259.1"/>
</dbReference>
<protein>
    <submittedName>
        <fullName evidence="2">Uncharacterized protein</fullName>
    </submittedName>
</protein>
<proteinExistence type="predicted"/>
<dbReference type="PATRIC" id="fig|991905.3.peg.3848"/>
<dbReference type="AlphaFoldDB" id="F2J3L6"/>
<dbReference type="STRING" id="991905.SL003B_3731"/>
<feature type="compositionally biased region" description="Low complexity" evidence="1">
    <location>
        <begin position="16"/>
        <end position="29"/>
    </location>
</feature>